<dbReference type="SMART" id="SM00389">
    <property type="entry name" value="HOX"/>
    <property type="match status" value="1"/>
</dbReference>
<dbReference type="GO" id="GO:0003677">
    <property type="term" value="F:DNA binding"/>
    <property type="evidence" value="ECO:0007669"/>
    <property type="project" value="UniProtKB-UniRule"/>
</dbReference>
<evidence type="ECO:0008006" key="11">
    <source>
        <dbReference type="Google" id="ProtNLM"/>
    </source>
</evidence>
<feature type="compositionally biased region" description="Basic and acidic residues" evidence="6">
    <location>
        <begin position="216"/>
        <end position="233"/>
    </location>
</feature>
<gene>
    <name evidence="9" type="ORF">LTR91_020385</name>
</gene>
<proteinExistence type="predicted"/>
<keyword evidence="3 5" id="KW-0539">Nucleus</keyword>
<dbReference type="InterPro" id="IPR009057">
    <property type="entry name" value="Homeodomain-like_sf"/>
</dbReference>
<dbReference type="Proteomes" id="UP001175353">
    <property type="component" value="Unassembled WGS sequence"/>
</dbReference>
<feature type="region of interest" description="Disordered" evidence="6">
    <location>
        <begin position="172"/>
        <end position="199"/>
    </location>
</feature>
<keyword evidence="4" id="KW-0862">Zinc</keyword>
<dbReference type="InterPro" id="IPR001356">
    <property type="entry name" value="HD"/>
</dbReference>
<dbReference type="GO" id="GO:0008270">
    <property type="term" value="F:zinc ion binding"/>
    <property type="evidence" value="ECO:0007669"/>
    <property type="project" value="UniProtKB-KW"/>
</dbReference>
<feature type="domain" description="Homeobox" evidence="7">
    <location>
        <begin position="191"/>
        <end position="254"/>
    </location>
</feature>
<dbReference type="SUPFAM" id="SSF46689">
    <property type="entry name" value="Homeodomain-like"/>
    <property type="match status" value="1"/>
</dbReference>
<feature type="compositionally biased region" description="Basic residues" evidence="6">
    <location>
        <begin position="247"/>
        <end position="263"/>
    </location>
</feature>
<dbReference type="PROSITE" id="PS00028">
    <property type="entry name" value="ZINC_FINGER_C2H2_1"/>
    <property type="match status" value="1"/>
</dbReference>
<dbReference type="InterPro" id="IPR013087">
    <property type="entry name" value="Znf_C2H2_type"/>
</dbReference>
<dbReference type="InterPro" id="IPR008422">
    <property type="entry name" value="KN_HD"/>
</dbReference>
<feature type="region of interest" description="Disordered" evidence="6">
    <location>
        <begin position="216"/>
        <end position="278"/>
    </location>
</feature>
<keyword evidence="10" id="KW-1185">Reference proteome</keyword>
<protein>
    <recommendedName>
        <fullName evidence="11">Homeobox domain-containing protein</fullName>
    </recommendedName>
</protein>
<organism evidence="9 10">
    <name type="scientific">Friedmanniomyces endolithicus</name>
    <dbReference type="NCBI Taxonomy" id="329885"/>
    <lineage>
        <taxon>Eukaryota</taxon>
        <taxon>Fungi</taxon>
        <taxon>Dikarya</taxon>
        <taxon>Ascomycota</taxon>
        <taxon>Pezizomycotina</taxon>
        <taxon>Dothideomycetes</taxon>
        <taxon>Dothideomycetidae</taxon>
        <taxon>Mycosphaerellales</taxon>
        <taxon>Teratosphaeriaceae</taxon>
        <taxon>Friedmanniomyces</taxon>
    </lineage>
</organism>
<feature type="region of interest" description="Disordered" evidence="6">
    <location>
        <begin position="379"/>
        <end position="404"/>
    </location>
</feature>
<reference evidence="9" key="1">
    <citation type="submission" date="2023-06" db="EMBL/GenBank/DDBJ databases">
        <title>Black Yeasts Isolated from many extreme environments.</title>
        <authorList>
            <person name="Coleine C."/>
            <person name="Stajich J.E."/>
            <person name="Selbmann L."/>
        </authorList>
    </citation>
    <scope>NUCLEOTIDE SEQUENCE</scope>
    <source>
        <strain evidence="9">CCFEE 5200</strain>
    </source>
</reference>
<comment type="subcellular location">
    <subcellularLocation>
        <location evidence="5">Nucleus</location>
    </subcellularLocation>
</comment>
<accession>A0AAN6H7W0</accession>
<feature type="region of interest" description="Disordered" evidence="6">
    <location>
        <begin position="317"/>
        <end position="346"/>
    </location>
</feature>
<dbReference type="Gene3D" id="1.10.10.60">
    <property type="entry name" value="Homeodomain-like"/>
    <property type="match status" value="1"/>
</dbReference>
<feature type="DNA-binding region" description="Homeobox" evidence="5">
    <location>
        <begin position="193"/>
        <end position="255"/>
    </location>
</feature>
<dbReference type="PROSITE" id="PS50071">
    <property type="entry name" value="HOMEOBOX_2"/>
    <property type="match status" value="1"/>
</dbReference>
<evidence type="ECO:0000313" key="10">
    <source>
        <dbReference type="Proteomes" id="UP001175353"/>
    </source>
</evidence>
<dbReference type="GO" id="GO:0005634">
    <property type="term" value="C:nucleus"/>
    <property type="evidence" value="ECO:0007669"/>
    <property type="project" value="UniProtKB-SubCell"/>
</dbReference>
<evidence type="ECO:0000259" key="7">
    <source>
        <dbReference type="PROSITE" id="PS50071"/>
    </source>
</evidence>
<sequence>MSDLMGLEGARGDGINELPDLDQVVLTGLGEGTFDCVLPEPQHSICPSHGTHDCLCHGLMEDYAFDLPKPQTGLVEPDYSKFENWIPRFIRPDKPCDYCRSKRLDCYLQRGARTCTPCRSLFRCCSLENSNTLESTNYVDKHAGTFLDTLHSVDENTSKDQGTFAGVTTLMSKEGYGSGTSTPVRADDGPGSSKRNGIRFPRHAVKILRDWLDSHADHPYPTEEEKAELEQRTELQPSQVANWLANARRRKKVTDRPKAHKSPSLRPSTPALPIPGAAEKPWEELNPFERWQNSPPEHEPASITDIAHAVATTHPLGVSETASPSSAGRHKRSSNGSGHCATSVTSLGTSAAHSSSKSESSAAFSQGSSRSFGSYGSFNSSLAGKRDRRRRRRPAPNASRKLTSDKKRVFQCTFCTDTFNSKYDWTRHEKSLHLSLEKWICAPLGPIIVDPSTNTKKCVYCDAQDPSDEHIENHSHRQCEDKGLDARTFYRKDHLRQHLRLMHGCEMTSFMELWKSTAVNINSRCGFCAQRFSVWQERIDHITAHFKAGVRMSDWKGCRGLDPAVAAQVTNAMPPYLIGIESASVMPFSATDKGSWQQCMISHEDAHGEKITVTGKQVSDLPMCDTEHGSTCWEILTVRLGKYANEMAQAGVVLTDEMLQCEARVISFDSDDSWNQTPADNPEWLDLFKKAQGLNFIPSHIGGQGVQIPEDLETYGDLGLRIPFAVQLQAYKQSQTGGQTPPDVLSPEAYQEALTGRAHFRDSFAWMHEEGRLHDEDFTCGHEECKLNIADISWLDGVEHGSSPRYRRWCSSELPLELLKPTAFSTGAGSGPSGAGAAGNVAGLWKSLVDIGNRPPASSRTPFDADVMATAVGTAPALGRLVEADQEPCTLPNCIGADPQGTKPKHCMSRYCHPGSQAAGRAQSLETRSLQALARLEAPLTNAVNNEALGKAHKRGFLPRHRLELSPEKSRHFATTTGAWVDSGTMPETRYTQFQPPSLAKQHTISTGALMEFLGDDLGGCLPFSNDGNTSEIPLPDTFGNVDWMDVEGVPLEDPAFMSELEELIAATTAPEDARGQVATTWDEAMMFTSAPFAHAEGMQGMMEPVGNEMDFDFGDMTFDAAFDLPMDGGSLSCDPRQL</sequence>
<dbReference type="CDD" id="cd00086">
    <property type="entry name" value="homeodomain"/>
    <property type="match status" value="1"/>
</dbReference>
<dbReference type="Pfam" id="PF05920">
    <property type="entry name" value="Homeobox_KN"/>
    <property type="match status" value="1"/>
</dbReference>
<evidence type="ECO:0000256" key="3">
    <source>
        <dbReference type="ARBA" id="ARBA00023242"/>
    </source>
</evidence>
<evidence type="ECO:0000256" key="6">
    <source>
        <dbReference type="SAM" id="MobiDB-lite"/>
    </source>
</evidence>
<dbReference type="PANTHER" id="PTHR11850">
    <property type="entry name" value="HOMEOBOX PROTEIN TRANSCRIPTION FACTORS"/>
    <property type="match status" value="1"/>
</dbReference>
<evidence type="ECO:0000256" key="5">
    <source>
        <dbReference type="PROSITE-ProRule" id="PRU00108"/>
    </source>
</evidence>
<dbReference type="AlphaFoldDB" id="A0AAN6H7W0"/>
<dbReference type="GO" id="GO:0006355">
    <property type="term" value="P:regulation of DNA-templated transcription"/>
    <property type="evidence" value="ECO:0007669"/>
    <property type="project" value="InterPro"/>
</dbReference>
<evidence type="ECO:0000313" key="9">
    <source>
        <dbReference type="EMBL" id="KAK0960327.1"/>
    </source>
</evidence>
<evidence type="ECO:0000256" key="2">
    <source>
        <dbReference type="ARBA" id="ARBA00023155"/>
    </source>
</evidence>
<dbReference type="InterPro" id="IPR050224">
    <property type="entry name" value="TALE_homeobox"/>
</dbReference>
<evidence type="ECO:0000256" key="4">
    <source>
        <dbReference type="PROSITE-ProRule" id="PRU00042"/>
    </source>
</evidence>
<dbReference type="SMART" id="SM00355">
    <property type="entry name" value="ZnF_C2H2"/>
    <property type="match status" value="3"/>
</dbReference>
<keyword evidence="4" id="KW-0863">Zinc-finger</keyword>
<feature type="domain" description="C2H2-type" evidence="8">
    <location>
        <begin position="410"/>
        <end position="438"/>
    </location>
</feature>
<keyword evidence="1 5" id="KW-0238">DNA-binding</keyword>
<comment type="caution">
    <text evidence="9">The sequence shown here is derived from an EMBL/GenBank/DDBJ whole genome shotgun (WGS) entry which is preliminary data.</text>
</comment>
<keyword evidence="2 5" id="KW-0371">Homeobox</keyword>
<keyword evidence="4" id="KW-0479">Metal-binding</keyword>
<dbReference type="PROSITE" id="PS50157">
    <property type="entry name" value="ZINC_FINGER_C2H2_2"/>
    <property type="match status" value="1"/>
</dbReference>
<feature type="compositionally biased region" description="Polar residues" evidence="6">
    <location>
        <begin position="334"/>
        <end position="345"/>
    </location>
</feature>
<evidence type="ECO:0000259" key="8">
    <source>
        <dbReference type="PROSITE" id="PS50157"/>
    </source>
</evidence>
<evidence type="ECO:0000256" key="1">
    <source>
        <dbReference type="ARBA" id="ARBA00023125"/>
    </source>
</evidence>
<dbReference type="EMBL" id="JAUJLE010000333">
    <property type="protein sequence ID" value="KAK0960327.1"/>
    <property type="molecule type" value="Genomic_DNA"/>
</dbReference>
<name>A0AAN6H7W0_9PEZI</name>